<dbReference type="Gene3D" id="1.10.510.10">
    <property type="entry name" value="Transferase(Phosphotransferase) domain 1"/>
    <property type="match status" value="2"/>
</dbReference>
<dbReference type="GO" id="GO:0005829">
    <property type="term" value="C:cytosol"/>
    <property type="evidence" value="ECO:0007669"/>
    <property type="project" value="TreeGrafter"/>
</dbReference>
<gene>
    <name evidence="3" type="ORF">SteCoe_4027</name>
</gene>
<name>A0A1R2CVS8_9CILI</name>
<dbReference type="EMBL" id="MPUH01000049">
    <property type="protein sequence ID" value="OMJ93083.1"/>
    <property type="molecule type" value="Genomic_DNA"/>
</dbReference>
<dbReference type="GO" id="GO:0010506">
    <property type="term" value="P:regulation of autophagy"/>
    <property type="evidence" value="ECO:0007669"/>
    <property type="project" value="InterPro"/>
</dbReference>
<feature type="domain" description="Protein kinase" evidence="2">
    <location>
        <begin position="2"/>
        <end position="282"/>
    </location>
</feature>
<dbReference type="CDD" id="cd00180">
    <property type="entry name" value="PKc"/>
    <property type="match status" value="2"/>
</dbReference>
<evidence type="ECO:0000256" key="1">
    <source>
        <dbReference type="SAM" id="MobiDB-lite"/>
    </source>
</evidence>
<dbReference type="InterPro" id="IPR008271">
    <property type="entry name" value="Ser/Thr_kinase_AS"/>
</dbReference>
<reference evidence="3 4" key="1">
    <citation type="submission" date="2016-11" db="EMBL/GenBank/DDBJ databases">
        <title>The macronuclear genome of Stentor coeruleus: a giant cell with tiny introns.</title>
        <authorList>
            <person name="Slabodnick M."/>
            <person name="Ruby J.G."/>
            <person name="Reiff S.B."/>
            <person name="Swart E.C."/>
            <person name="Gosai S."/>
            <person name="Prabakaran S."/>
            <person name="Witkowska E."/>
            <person name="Larue G.E."/>
            <person name="Fisher S."/>
            <person name="Freeman R.M."/>
            <person name="Gunawardena J."/>
            <person name="Chu W."/>
            <person name="Stover N.A."/>
            <person name="Gregory B.D."/>
            <person name="Nowacki M."/>
            <person name="Derisi J."/>
            <person name="Roy S.W."/>
            <person name="Marshall W.F."/>
            <person name="Sood P."/>
        </authorList>
    </citation>
    <scope>NUCLEOTIDE SEQUENCE [LARGE SCALE GENOMIC DNA]</scope>
    <source>
        <strain evidence="3">WM001</strain>
    </source>
</reference>
<accession>A0A1R2CVS8</accession>
<dbReference type="SUPFAM" id="SSF56112">
    <property type="entry name" value="Protein kinase-like (PK-like)"/>
    <property type="match status" value="2"/>
</dbReference>
<evidence type="ECO:0000259" key="2">
    <source>
        <dbReference type="PROSITE" id="PS50011"/>
    </source>
</evidence>
<feature type="domain" description="Protein kinase" evidence="2">
    <location>
        <begin position="521"/>
        <end position="784"/>
    </location>
</feature>
<dbReference type="GO" id="GO:0000407">
    <property type="term" value="C:phagophore assembly site"/>
    <property type="evidence" value="ECO:0007669"/>
    <property type="project" value="TreeGrafter"/>
</dbReference>
<keyword evidence="4" id="KW-1185">Reference proteome</keyword>
<dbReference type="PROSITE" id="PS50011">
    <property type="entry name" value="PROTEIN_KINASE_DOM"/>
    <property type="match status" value="2"/>
</dbReference>
<dbReference type="SMART" id="SM00219">
    <property type="entry name" value="TyrKc"/>
    <property type="match status" value="1"/>
</dbReference>
<protein>
    <recommendedName>
        <fullName evidence="2">Protein kinase domain-containing protein</fullName>
    </recommendedName>
</protein>
<dbReference type="SMART" id="SM00220">
    <property type="entry name" value="S_TKc"/>
    <property type="match status" value="2"/>
</dbReference>
<comment type="caution">
    <text evidence="3">The sequence shown here is derived from an EMBL/GenBank/DDBJ whole genome shotgun (WGS) entry which is preliminary data.</text>
</comment>
<dbReference type="GO" id="GO:0016020">
    <property type="term" value="C:membrane"/>
    <property type="evidence" value="ECO:0007669"/>
    <property type="project" value="TreeGrafter"/>
</dbReference>
<organism evidence="3 4">
    <name type="scientific">Stentor coeruleus</name>
    <dbReference type="NCBI Taxonomy" id="5963"/>
    <lineage>
        <taxon>Eukaryota</taxon>
        <taxon>Sar</taxon>
        <taxon>Alveolata</taxon>
        <taxon>Ciliophora</taxon>
        <taxon>Postciliodesmatophora</taxon>
        <taxon>Heterotrichea</taxon>
        <taxon>Heterotrichida</taxon>
        <taxon>Stentoridae</taxon>
        <taxon>Stentor</taxon>
    </lineage>
</organism>
<proteinExistence type="predicted"/>
<dbReference type="GO" id="GO:0000045">
    <property type="term" value="P:autophagosome assembly"/>
    <property type="evidence" value="ECO:0007669"/>
    <property type="project" value="TreeGrafter"/>
</dbReference>
<dbReference type="GO" id="GO:0005524">
    <property type="term" value="F:ATP binding"/>
    <property type="evidence" value="ECO:0007669"/>
    <property type="project" value="UniProtKB-KW"/>
</dbReference>
<dbReference type="InterPro" id="IPR000719">
    <property type="entry name" value="Prot_kinase_dom"/>
</dbReference>
<dbReference type="Proteomes" id="UP000187209">
    <property type="component" value="Unassembled WGS sequence"/>
</dbReference>
<dbReference type="InterPro" id="IPR020635">
    <property type="entry name" value="Tyr_kinase_cat_dom"/>
</dbReference>
<dbReference type="InterPro" id="IPR045269">
    <property type="entry name" value="Atg1-like"/>
</dbReference>
<dbReference type="Pfam" id="PF00069">
    <property type="entry name" value="Pkinase"/>
    <property type="match status" value="2"/>
</dbReference>
<dbReference type="GO" id="GO:0004713">
    <property type="term" value="F:protein tyrosine kinase activity"/>
    <property type="evidence" value="ECO:0007669"/>
    <property type="project" value="InterPro"/>
</dbReference>
<dbReference type="GO" id="GO:0004674">
    <property type="term" value="F:protein serine/threonine kinase activity"/>
    <property type="evidence" value="ECO:0007669"/>
    <property type="project" value="InterPro"/>
</dbReference>
<dbReference type="GO" id="GO:0005776">
    <property type="term" value="C:autophagosome"/>
    <property type="evidence" value="ECO:0007669"/>
    <property type="project" value="TreeGrafter"/>
</dbReference>
<sequence>MYKSLILIDYIARDPVKKCKIMTDPKNDKLYFVKKVKLEGDNIKILNLREMCFALTLQNPYLVKLYEVEELNNKFLFIFDYYPNGNLNDEIKNRSRENPKRYWKGKELLKIWKDLIEGLKILEDYQCAHRDIRPENIIKCSENDYKITNFHKIYDYWNREDHDSKQKFKVTLLDNYSGISIAFRNDNFYYSPEILKKNSGIIDTYNPMKSDVYSLGLIFLHMASLSPMPNFLNLNSLPETIIKRINEIEYDDSIKNFLALMLTYDFTKRPTFNRLRYKIPFSYKENTYKNIVGIQSGVKSRRDFSAPNLKKSNYNNKKSGDEEQKVNNLNRVDKKNNFFIPQKIEKKKEEISVNKGENKDVYEFKKPNDLEKVLPKKNNLFYNSEAKLPEIPKKIENCLKEIPKKIENCLKQEIPKKAENCLMPGKVANFNFSPFPQKIGNIYQDKNEEEKKNANEIVFPGPIPKNISMGDNSLNKGSEIKDEKIIVKVEERIEEEKINIARKINEDKNAKSEIKEINEVQIFEEIIGNANNDPMWNCKVKKCKILKSNTIAAAKIYEITEKNFTSITFEKDLMEKCSLKPSFLKFYGSFLDQDKFYMIIEYVPRSLQDFINDKLSNPLNENESMIFTVYLLKGLKFLEKMKICHCDIKPENLLLTGDKKPKIIDFSSARIYDENYKGELDIRGTLRYLAPEIIQEGKKKKRVPVVYDMKRADAFSLGVTLIETYLKKNTHGLGLEANKRDLDEDIKSISWDWAQNIVRKLIFDRLCMEDTLYLGIGLRILSEN</sequence>
<evidence type="ECO:0000313" key="3">
    <source>
        <dbReference type="EMBL" id="OMJ93083.1"/>
    </source>
</evidence>
<dbReference type="InterPro" id="IPR011009">
    <property type="entry name" value="Kinase-like_dom_sf"/>
</dbReference>
<evidence type="ECO:0000313" key="4">
    <source>
        <dbReference type="Proteomes" id="UP000187209"/>
    </source>
</evidence>
<feature type="compositionally biased region" description="Low complexity" evidence="1">
    <location>
        <begin position="308"/>
        <end position="317"/>
    </location>
</feature>
<feature type="region of interest" description="Disordered" evidence="1">
    <location>
        <begin position="304"/>
        <end position="328"/>
    </location>
</feature>
<feature type="compositionally biased region" description="Basic and acidic residues" evidence="1">
    <location>
        <begin position="318"/>
        <end position="328"/>
    </location>
</feature>
<dbReference type="AlphaFoldDB" id="A0A1R2CVS8"/>
<dbReference type="PANTHER" id="PTHR24348">
    <property type="entry name" value="SERINE/THREONINE-PROTEIN KINASE UNC-51-RELATED"/>
    <property type="match status" value="1"/>
</dbReference>
<dbReference type="PROSITE" id="PS00108">
    <property type="entry name" value="PROTEIN_KINASE_ST"/>
    <property type="match status" value="1"/>
</dbReference>
<dbReference type="OrthoDB" id="4062651at2759"/>